<evidence type="ECO:0000256" key="1">
    <source>
        <dbReference type="ARBA" id="ARBA00022679"/>
    </source>
</evidence>
<proteinExistence type="predicted"/>
<dbReference type="InterPro" id="IPR000182">
    <property type="entry name" value="GNAT_dom"/>
</dbReference>
<dbReference type="GO" id="GO:0016747">
    <property type="term" value="F:acyltransferase activity, transferring groups other than amino-acyl groups"/>
    <property type="evidence" value="ECO:0007669"/>
    <property type="project" value="InterPro"/>
</dbReference>
<keyword evidence="2" id="KW-0012">Acyltransferase</keyword>
<comment type="caution">
    <text evidence="4">The sequence shown here is derived from an EMBL/GenBank/DDBJ whole genome shotgun (WGS) entry which is preliminary data.</text>
</comment>
<keyword evidence="5" id="KW-1185">Reference proteome</keyword>
<reference evidence="4 5" key="1">
    <citation type="submission" date="2018-07" db="EMBL/GenBank/DDBJ databases">
        <title>Streptomyces species from bats.</title>
        <authorList>
            <person name="Dunlap C."/>
        </authorList>
    </citation>
    <scope>NUCLEOTIDE SEQUENCE [LARGE SCALE GENOMIC DNA]</scope>
    <source>
        <strain evidence="4 5">AC230</strain>
    </source>
</reference>
<accession>A0A370BDT3</accession>
<organism evidence="4 5">
    <name type="scientific">Streptomyces corynorhini</name>
    <dbReference type="NCBI Taxonomy" id="2282652"/>
    <lineage>
        <taxon>Bacteria</taxon>
        <taxon>Bacillati</taxon>
        <taxon>Actinomycetota</taxon>
        <taxon>Actinomycetes</taxon>
        <taxon>Kitasatosporales</taxon>
        <taxon>Streptomycetaceae</taxon>
        <taxon>Streptomyces</taxon>
    </lineage>
</organism>
<dbReference type="Gene3D" id="3.40.630.30">
    <property type="match status" value="1"/>
</dbReference>
<name>A0A370BDT3_9ACTN</name>
<feature type="domain" description="N-acetyltransferase" evidence="3">
    <location>
        <begin position="1"/>
        <end position="151"/>
    </location>
</feature>
<dbReference type="Pfam" id="PF00583">
    <property type="entry name" value="Acetyltransf_1"/>
    <property type="match status" value="1"/>
</dbReference>
<gene>
    <name evidence="4" type="ORF">DVH02_09585</name>
</gene>
<dbReference type="CDD" id="cd04301">
    <property type="entry name" value="NAT_SF"/>
    <property type="match status" value="1"/>
</dbReference>
<dbReference type="PANTHER" id="PTHR43877">
    <property type="entry name" value="AMINOALKYLPHOSPHONATE N-ACETYLTRANSFERASE-RELATED-RELATED"/>
    <property type="match status" value="1"/>
</dbReference>
<dbReference type="InterPro" id="IPR050832">
    <property type="entry name" value="Bact_Acetyltransf"/>
</dbReference>
<evidence type="ECO:0000256" key="2">
    <source>
        <dbReference type="ARBA" id="ARBA00023315"/>
    </source>
</evidence>
<dbReference type="Proteomes" id="UP000253741">
    <property type="component" value="Unassembled WGS sequence"/>
</dbReference>
<dbReference type="InterPro" id="IPR016181">
    <property type="entry name" value="Acyl_CoA_acyltransferase"/>
</dbReference>
<dbReference type="PROSITE" id="PS51186">
    <property type="entry name" value="GNAT"/>
    <property type="match status" value="1"/>
</dbReference>
<evidence type="ECO:0000259" key="3">
    <source>
        <dbReference type="PROSITE" id="PS51186"/>
    </source>
</evidence>
<dbReference type="PANTHER" id="PTHR43877:SF2">
    <property type="entry name" value="AMINOALKYLPHOSPHONATE N-ACETYLTRANSFERASE-RELATED"/>
    <property type="match status" value="1"/>
</dbReference>
<dbReference type="OrthoDB" id="70840at2"/>
<dbReference type="EMBL" id="QQNA01000060">
    <property type="protein sequence ID" value="RDG38404.1"/>
    <property type="molecule type" value="Genomic_DNA"/>
</dbReference>
<evidence type="ECO:0000313" key="4">
    <source>
        <dbReference type="EMBL" id="RDG38404.1"/>
    </source>
</evidence>
<keyword evidence="1 4" id="KW-0808">Transferase</keyword>
<sequence length="151" mass="16344">MSYDHPDAVALDGQAQAEYTRRYGSGDVTPLRSAYFDPPNGIYLLGYAADAPVASGGWRAQDAPDEGYARGDAELKRMFVVPEARGQGLSRRILAALEQSAREAGRIRMVLETGALLAEAVRLYTSSGYAPTEGFGTYRGDPESVFFEKAL</sequence>
<evidence type="ECO:0000313" key="5">
    <source>
        <dbReference type="Proteomes" id="UP000253741"/>
    </source>
</evidence>
<protein>
    <submittedName>
        <fullName evidence="4">GNAT family N-acetyltransferase</fullName>
    </submittedName>
</protein>
<dbReference type="SUPFAM" id="SSF55729">
    <property type="entry name" value="Acyl-CoA N-acyltransferases (Nat)"/>
    <property type="match status" value="1"/>
</dbReference>
<dbReference type="AlphaFoldDB" id="A0A370BDT3"/>